<dbReference type="Pfam" id="PF00005">
    <property type="entry name" value="ABC_tran"/>
    <property type="match status" value="1"/>
</dbReference>
<proteinExistence type="predicted"/>
<dbReference type="PANTHER" id="PTHR43776:SF8">
    <property type="entry name" value="ABC TRANSPORTER, ATP-BINDING PROTEIN"/>
    <property type="match status" value="1"/>
</dbReference>
<dbReference type="OrthoDB" id="8481147at2"/>
<dbReference type="GO" id="GO:0055085">
    <property type="term" value="P:transmembrane transport"/>
    <property type="evidence" value="ECO:0007669"/>
    <property type="project" value="UniProtKB-ARBA"/>
</dbReference>
<dbReference type="EMBL" id="PGFF01000001">
    <property type="protein sequence ID" value="PJJ73387.1"/>
    <property type="molecule type" value="Genomic_DNA"/>
</dbReference>
<dbReference type="AlphaFoldDB" id="A0A2M9CNB7"/>
<protein>
    <submittedName>
        <fullName evidence="5">Peptide/nickel transport system ATP-binding protein</fullName>
    </submittedName>
</protein>
<evidence type="ECO:0000256" key="2">
    <source>
        <dbReference type="ARBA" id="ARBA00022741"/>
    </source>
</evidence>
<feature type="domain" description="ABC transporter" evidence="4">
    <location>
        <begin position="4"/>
        <end position="251"/>
    </location>
</feature>
<dbReference type="Proteomes" id="UP000228758">
    <property type="component" value="Unassembled WGS sequence"/>
</dbReference>
<dbReference type="InterPro" id="IPR003439">
    <property type="entry name" value="ABC_transporter-like_ATP-bd"/>
</dbReference>
<reference evidence="5 6" key="1">
    <citation type="submission" date="2017-11" db="EMBL/GenBank/DDBJ databases">
        <title>Genomic Encyclopedia of Archaeal and Bacterial Type Strains, Phase II (KMG-II): From Individual Species to Whole Genera.</title>
        <authorList>
            <person name="Goeker M."/>
        </authorList>
    </citation>
    <scope>NUCLEOTIDE SEQUENCE [LARGE SCALE GENOMIC DNA]</scope>
    <source>
        <strain evidence="5 6">DSM 27393</strain>
    </source>
</reference>
<dbReference type="SMART" id="SM00382">
    <property type="entry name" value="AAA"/>
    <property type="match status" value="1"/>
</dbReference>
<gene>
    <name evidence="5" type="ORF">CLV46_2974</name>
</gene>
<keyword evidence="1" id="KW-0813">Transport</keyword>
<evidence type="ECO:0000313" key="5">
    <source>
        <dbReference type="EMBL" id="PJJ73387.1"/>
    </source>
</evidence>
<evidence type="ECO:0000313" key="6">
    <source>
        <dbReference type="Proteomes" id="UP000228758"/>
    </source>
</evidence>
<keyword evidence="6" id="KW-1185">Reference proteome</keyword>
<accession>A0A2M9CNB7</accession>
<dbReference type="InterPro" id="IPR027417">
    <property type="entry name" value="P-loop_NTPase"/>
</dbReference>
<sequence>MTSVEVRDLTKDFSLRKGLRRTPFRAVDRVSFDLLPGRTVALVGESGSGKSTIARMLAKLEKPSSGHIDVRLDDRTPVMGSLYRRHVQMVFQDPFASLNPFHSIEHHIARPLLLHQRTRGARETNQRVLEMLERVNLTPAGEFAARRPHELSGGQRQRVAIARALAPGAQVLIADEPVSMLDVSIRLGVLNLMGRLQREDNLAVLYITHDLATARHFSDEILVLYRGRVVERGPADAVILDPHHDYTKLLALAAPDPERPGKVVSSETTFDRSALDNSVCYDHHRGEWVQAGSTTTATAAA</sequence>
<dbReference type="InterPro" id="IPR003593">
    <property type="entry name" value="AAA+_ATPase"/>
</dbReference>
<dbReference type="GO" id="GO:0005524">
    <property type="term" value="F:ATP binding"/>
    <property type="evidence" value="ECO:0007669"/>
    <property type="project" value="UniProtKB-KW"/>
</dbReference>
<dbReference type="InterPro" id="IPR017871">
    <property type="entry name" value="ABC_transporter-like_CS"/>
</dbReference>
<dbReference type="SUPFAM" id="SSF52540">
    <property type="entry name" value="P-loop containing nucleoside triphosphate hydrolases"/>
    <property type="match status" value="1"/>
</dbReference>
<dbReference type="PROSITE" id="PS00211">
    <property type="entry name" value="ABC_TRANSPORTER_1"/>
    <property type="match status" value="1"/>
</dbReference>
<comment type="caution">
    <text evidence="5">The sequence shown here is derived from an EMBL/GenBank/DDBJ whole genome shotgun (WGS) entry which is preliminary data.</text>
</comment>
<keyword evidence="3 5" id="KW-0067">ATP-binding</keyword>
<dbReference type="RefSeq" id="WP_100365480.1">
    <property type="nucleotide sequence ID" value="NZ_PGFF01000001.1"/>
</dbReference>
<evidence type="ECO:0000259" key="4">
    <source>
        <dbReference type="PROSITE" id="PS50893"/>
    </source>
</evidence>
<dbReference type="PROSITE" id="PS50893">
    <property type="entry name" value="ABC_TRANSPORTER_2"/>
    <property type="match status" value="1"/>
</dbReference>
<name>A0A2M9CNB7_9MICO</name>
<keyword evidence="2" id="KW-0547">Nucleotide-binding</keyword>
<organism evidence="5 6">
    <name type="scientific">Diaminobutyricimonas aerilata</name>
    <dbReference type="NCBI Taxonomy" id="1162967"/>
    <lineage>
        <taxon>Bacteria</taxon>
        <taxon>Bacillati</taxon>
        <taxon>Actinomycetota</taxon>
        <taxon>Actinomycetes</taxon>
        <taxon>Micrococcales</taxon>
        <taxon>Microbacteriaceae</taxon>
        <taxon>Diaminobutyricimonas</taxon>
    </lineage>
</organism>
<dbReference type="InterPro" id="IPR050319">
    <property type="entry name" value="ABC_transp_ATP-bind"/>
</dbReference>
<evidence type="ECO:0000256" key="1">
    <source>
        <dbReference type="ARBA" id="ARBA00022448"/>
    </source>
</evidence>
<dbReference type="PANTHER" id="PTHR43776">
    <property type="entry name" value="TRANSPORT ATP-BINDING PROTEIN"/>
    <property type="match status" value="1"/>
</dbReference>
<dbReference type="GO" id="GO:0016887">
    <property type="term" value="F:ATP hydrolysis activity"/>
    <property type="evidence" value="ECO:0007669"/>
    <property type="project" value="InterPro"/>
</dbReference>
<dbReference type="CDD" id="cd03257">
    <property type="entry name" value="ABC_NikE_OppD_transporters"/>
    <property type="match status" value="1"/>
</dbReference>
<dbReference type="Gene3D" id="3.40.50.300">
    <property type="entry name" value="P-loop containing nucleotide triphosphate hydrolases"/>
    <property type="match status" value="1"/>
</dbReference>
<evidence type="ECO:0000256" key="3">
    <source>
        <dbReference type="ARBA" id="ARBA00022840"/>
    </source>
</evidence>